<organism evidence="1 2">
    <name type="scientific">Paenibacillus xylanivorans</name>
    <dbReference type="NCBI Taxonomy" id="1705561"/>
    <lineage>
        <taxon>Bacteria</taxon>
        <taxon>Bacillati</taxon>
        <taxon>Bacillota</taxon>
        <taxon>Bacilli</taxon>
        <taxon>Bacillales</taxon>
        <taxon>Paenibacillaceae</taxon>
        <taxon>Paenibacillus</taxon>
    </lineage>
</organism>
<sequence>MTKMSSWILMLVFVVPMIFAGCSSTEKNEKIVTQSVVASDFVLEVTTPTSIVTGEALKVKGTLKYTGIQPVEVSHGKPIIRFFFSGSNEERNYTDMGYLTEFKSGQIVEVEDEFIVTKKGKQNLLVNIAGDISLTMNPIEILVK</sequence>
<dbReference type="PROSITE" id="PS51257">
    <property type="entry name" value="PROKAR_LIPOPROTEIN"/>
    <property type="match status" value="1"/>
</dbReference>
<dbReference type="EMBL" id="LITU01000059">
    <property type="protein sequence ID" value="KOY15882.1"/>
    <property type="molecule type" value="Genomic_DNA"/>
</dbReference>
<evidence type="ECO:0008006" key="3">
    <source>
        <dbReference type="Google" id="ProtNLM"/>
    </source>
</evidence>
<dbReference type="OrthoDB" id="2639941at2"/>
<dbReference type="Proteomes" id="UP000037688">
    <property type="component" value="Unassembled WGS sequence"/>
</dbReference>
<reference evidence="1 2" key="1">
    <citation type="submission" date="2015-08" db="EMBL/GenBank/DDBJ databases">
        <title>Draft genome sequence of cellulolytic and xylanolytic Paenibacillus sp. A59, isolated from a decaying forest soil from Patagonia, Argentina.</title>
        <authorList>
            <person name="Ghio S."/>
            <person name="Caceres A.M."/>
            <person name="Talia P."/>
            <person name="Grasso D."/>
            <person name="Campos E."/>
        </authorList>
    </citation>
    <scope>NUCLEOTIDE SEQUENCE [LARGE SCALE GENOMIC DNA]</scope>
    <source>
        <strain evidence="1 2">A59</strain>
    </source>
</reference>
<evidence type="ECO:0000313" key="1">
    <source>
        <dbReference type="EMBL" id="KOY15882.1"/>
    </source>
</evidence>
<accession>A0A0M9BQ71</accession>
<protein>
    <recommendedName>
        <fullName evidence="3">Lipoprotein</fullName>
    </recommendedName>
</protein>
<keyword evidence="2" id="KW-1185">Reference proteome</keyword>
<dbReference type="RefSeq" id="WP_053781493.1">
    <property type="nucleotide sequence ID" value="NZ_LITU01000059.1"/>
</dbReference>
<dbReference type="PATRIC" id="fig|1705561.3.peg.2872"/>
<comment type="caution">
    <text evidence="1">The sequence shown here is derived from an EMBL/GenBank/DDBJ whole genome shotgun (WGS) entry which is preliminary data.</text>
</comment>
<dbReference type="AlphaFoldDB" id="A0A0M9BQ71"/>
<name>A0A0M9BQ71_9BACL</name>
<proteinExistence type="predicted"/>
<evidence type="ECO:0000313" key="2">
    <source>
        <dbReference type="Proteomes" id="UP000037688"/>
    </source>
</evidence>
<gene>
    <name evidence="1" type="ORF">AMS66_14720</name>
</gene>